<reference evidence="1 2" key="1">
    <citation type="journal article" date="2010" name="Proc. Natl. Acad. Sci. U.S.A.">
        <title>Nitrosopumilus maritimus genome reveals unique mechanisms for nitrification and autotrophy in globally distributed marine crenarchaea.</title>
        <authorList>
            <person name="Walker C.B."/>
            <person name="de la Torre J.R."/>
            <person name="Klotz M.G."/>
            <person name="Urakawa H."/>
            <person name="Pinel N."/>
            <person name="Arp D.J."/>
            <person name="Brochier-Armanet C."/>
            <person name="Chain P.S."/>
            <person name="Chan P.P."/>
            <person name="Gollabgir A."/>
            <person name="Hemp J."/>
            <person name="Hugler M."/>
            <person name="Karr E.A."/>
            <person name="Konneke M."/>
            <person name="Shin M."/>
            <person name="Lawton T.J."/>
            <person name="Lowe T."/>
            <person name="Martens-Habbena W."/>
            <person name="Sayavedra-Soto L.A."/>
            <person name="Lang D."/>
            <person name="Sievert S.M."/>
            <person name="Rosenzweig A.C."/>
            <person name="Manning G."/>
            <person name="Stahl D.A."/>
        </authorList>
    </citation>
    <scope>NUCLEOTIDE SEQUENCE [LARGE SCALE GENOMIC DNA]</scope>
    <source>
        <strain evidence="1 2">SCM1</strain>
    </source>
</reference>
<accession>A9A371</accession>
<gene>
    <name evidence="1" type="ordered locus">Nmar_0604</name>
</gene>
<dbReference type="RefSeq" id="WP_012214987.1">
    <property type="nucleotide sequence ID" value="NC_010085.1"/>
</dbReference>
<sequence>MKSNTTTKNDSISNQTDDSWIQYKNNLHIQKNKISKEFRCITCKLSLGENQGGAGGHSKSKHKMTLSGEPIQTKSFHDSDSDKNPAPSYIDEIDEELLRRRTATQDFSDDTVESMTLLDVYKDVASGAAKITKDPELQFEYGQLKLRRIIPPDWDFRMWIKMTVDLFNRIHKINIQFTQNLDELSPEQLEWHKLVYQENLEWEYEQEPTS</sequence>
<dbReference type="KEGG" id="nmr:Nmar_0604"/>
<evidence type="ECO:0000313" key="1">
    <source>
        <dbReference type="EMBL" id="ABX12500.1"/>
    </source>
</evidence>
<dbReference type="Proteomes" id="UP000000792">
    <property type="component" value="Chromosome"/>
</dbReference>
<organism evidence="1 2">
    <name type="scientific">Nitrosopumilus maritimus (strain SCM1)</name>
    <dbReference type="NCBI Taxonomy" id="436308"/>
    <lineage>
        <taxon>Archaea</taxon>
        <taxon>Nitrososphaerota</taxon>
        <taxon>Nitrososphaeria</taxon>
        <taxon>Nitrosopumilales</taxon>
        <taxon>Nitrosopumilaceae</taxon>
        <taxon>Nitrosopumilus</taxon>
    </lineage>
</organism>
<proteinExistence type="predicted"/>
<dbReference type="EMBL" id="CP000866">
    <property type="protein sequence ID" value="ABX12500.1"/>
    <property type="molecule type" value="Genomic_DNA"/>
</dbReference>
<dbReference type="HOGENOM" id="CLU_1307860_0_0_2"/>
<name>A9A371_NITMS</name>
<protein>
    <submittedName>
        <fullName evidence="1">Uncharacterized protein</fullName>
    </submittedName>
</protein>
<keyword evidence="2" id="KW-1185">Reference proteome</keyword>
<dbReference type="GeneID" id="5774128"/>
<evidence type="ECO:0000313" key="2">
    <source>
        <dbReference type="Proteomes" id="UP000000792"/>
    </source>
</evidence>
<dbReference type="EnsemblBacteria" id="ABX12500">
    <property type="protein sequence ID" value="ABX12500"/>
    <property type="gene ID" value="Nmar_0604"/>
</dbReference>
<dbReference type="AlphaFoldDB" id="A9A371"/>
<dbReference type="InParanoid" id="A9A371"/>